<evidence type="ECO:0000313" key="11">
    <source>
        <dbReference type="EMBL" id="MUH71083.1"/>
    </source>
</evidence>
<feature type="domain" description="MsrB" evidence="10">
    <location>
        <begin position="8"/>
        <end position="129"/>
    </location>
</feature>
<evidence type="ECO:0000256" key="7">
    <source>
        <dbReference type="ARBA" id="ARBA00023002"/>
    </source>
</evidence>
<dbReference type="GO" id="GO:0033743">
    <property type="term" value="F:peptide-methionine (R)-S-oxide reductase activity"/>
    <property type="evidence" value="ECO:0007669"/>
    <property type="project" value="UniProtKB-EC"/>
</dbReference>
<dbReference type="InterPro" id="IPR002579">
    <property type="entry name" value="Met_Sox_Rdtase_MsrB_dom"/>
</dbReference>
<comment type="similarity">
    <text evidence="2">Belongs to the MsrB Met sulfoxide reductase family.</text>
</comment>
<comment type="catalytic activity">
    <reaction evidence="8">
        <text>L-methionyl-[protein] + [thioredoxin]-disulfide + H2O = L-methionyl-(R)-S-oxide-[protein] + [thioredoxin]-dithiol</text>
        <dbReference type="Rhea" id="RHEA:24164"/>
        <dbReference type="Rhea" id="RHEA-COMP:10698"/>
        <dbReference type="Rhea" id="RHEA-COMP:10700"/>
        <dbReference type="Rhea" id="RHEA-COMP:12313"/>
        <dbReference type="Rhea" id="RHEA-COMP:12314"/>
        <dbReference type="ChEBI" id="CHEBI:15377"/>
        <dbReference type="ChEBI" id="CHEBI:16044"/>
        <dbReference type="ChEBI" id="CHEBI:29950"/>
        <dbReference type="ChEBI" id="CHEBI:45764"/>
        <dbReference type="ChEBI" id="CHEBI:50058"/>
        <dbReference type="EC" id="1.8.4.12"/>
    </reaction>
</comment>
<dbReference type="EMBL" id="WOCD01000001">
    <property type="protein sequence ID" value="MUH71083.1"/>
    <property type="molecule type" value="Genomic_DNA"/>
</dbReference>
<proteinExistence type="inferred from homology"/>
<dbReference type="SUPFAM" id="SSF51316">
    <property type="entry name" value="Mss4-like"/>
    <property type="match status" value="1"/>
</dbReference>
<dbReference type="InterPro" id="IPR011057">
    <property type="entry name" value="Mss4-like_sf"/>
</dbReference>
<gene>
    <name evidence="11" type="primary">msrB</name>
    <name evidence="11" type="ORF">GNP35_00365</name>
</gene>
<keyword evidence="7 11" id="KW-0560">Oxidoreductase</keyword>
<dbReference type="Proteomes" id="UP000439994">
    <property type="component" value="Unassembled WGS sequence"/>
</dbReference>
<evidence type="ECO:0000256" key="6">
    <source>
        <dbReference type="ARBA" id="ARBA00022833"/>
    </source>
</evidence>
<dbReference type="EC" id="1.8.4.12" evidence="3"/>
<comment type="caution">
    <text evidence="11">The sequence shown here is derived from an EMBL/GenBank/DDBJ whole genome shotgun (WGS) entry which is preliminary data.</text>
</comment>
<evidence type="ECO:0000256" key="1">
    <source>
        <dbReference type="ARBA" id="ARBA00001947"/>
    </source>
</evidence>
<evidence type="ECO:0000256" key="9">
    <source>
        <dbReference type="ARBA" id="ARBA00075819"/>
    </source>
</evidence>
<dbReference type="GO" id="GO:0046872">
    <property type="term" value="F:metal ion binding"/>
    <property type="evidence" value="ECO:0007669"/>
    <property type="project" value="UniProtKB-KW"/>
</dbReference>
<dbReference type="GO" id="GO:0005737">
    <property type="term" value="C:cytoplasm"/>
    <property type="evidence" value="ECO:0007669"/>
    <property type="project" value="TreeGrafter"/>
</dbReference>
<dbReference type="PANTHER" id="PTHR10173:SF52">
    <property type="entry name" value="METHIONINE-R-SULFOXIDE REDUCTASE B1"/>
    <property type="match status" value="1"/>
</dbReference>
<dbReference type="PANTHER" id="PTHR10173">
    <property type="entry name" value="METHIONINE SULFOXIDE REDUCTASE"/>
    <property type="match status" value="1"/>
</dbReference>
<evidence type="ECO:0000256" key="8">
    <source>
        <dbReference type="ARBA" id="ARBA00048488"/>
    </source>
</evidence>
<dbReference type="RefSeq" id="WP_155693499.1">
    <property type="nucleotide sequence ID" value="NZ_WOCD01000001.1"/>
</dbReference>
<comment type="cofactor">
    <cofactor evidence="1">
        <name>Zn(2+)</name>
        <dbReference type="ChEBI" id="CHEBI:29105"/>
    </cofactor>
</comment>
<dbReference type="Gene3D" id="2.170.150.20">
    <property type="entry name" value="Peptide methionine sulfoxide reductase"/>
    <property type="match status" value="1"/>
</dbReference>
<name>A0A6N8F493_9GAMM</name>
<evidence type="ECO:0000256" key="4">
    <source>
        <dbReference type="ARBA" id="ARBA00021130"/>
    </source>
</evidence>
<dbReference type="NCBIfam" id="TIGR00357">
    <property type="entry name" value="peptide-methionine (R)-S-oxide reductase MsrB"/>
    <property type="match status" value="1"/>
</dbReference>
<dbReference type="GO" id="GO:0006979">
    <property type="term" value="P:response to oxidative stress"/>
    <property type="evidence" value="ECO:0007669"/>
    <property type="project" value="InterPro"/>
</dbReference>
<evidence type="ECO:0000256" key="3">
    <source>
        <dbReference type="ARBA" id="ARBA00012499"/>
    </source>
</evidence>
<keyword evidence="12" id="KW-1185">Reference proteome</keyword>
<accession>A0A6N8F493</accession>
<protein>
    <recommendedName>
        <fullName evidence="4">Peptide methionine sulfoxide reductase MsrB</fullName>
        <ecNumber evidence="3">1.8.4.12</ecNumber>
    </recommendedName>
    <alternativeName>
        <fullName evidence="9">Peptide-methionine (R)-S-oxide reductase</fullName>
    </alternativeName>
</protein>
<dbReference type="PROSITE" id="PS51790">
    <property type="entry name" value="MSRB"/>
    <property type="match status" value="1"/>
</dbReference>
<dbReference type="OrthoDB" id="4174719at2"/>
<keyword evidence="5" id="KW-0479">Metal-binding</keyword>
<evidence type="ECO:0000313" key="12">
    <source>
        <dbReference type="Proteomes" id="UP000439994"/>
    </source>
</evidence>
<evidence type="ECO:0000256" key="5">
    <source>
        <dbReference type="ARBA" id="ARBA00022723"/>
    </source>
</evidence>
<dbReference type="GO" id="GO:0030091">
    <property type="term" value="P:protein repair"/>
    <property type="evidence" value="ECO:0007669"/>
    <property type="project" value="InterPro"/>
</dbReference>
<dbReference type="Pfam" id="PF01641">
    <property type="entry name" value="SelR"/>
    <property type="match status" value="1"/>
</dbReference>
<evidence type="ECO:0000256" key="2">
    <source>
        <dbReference type="ARBA" id="ARBA00007174"/>
    </source>
</evidence>
<organism evidence="11 12">
    <name type="scientific">Psychrosphaera haliotis</name>
    <dbReference type="NCBI Taxonomy" id="555083"/>
    <lineage>
        <taxon>Bacteria</taxon>
        <taxon>Pseudomonadati</taxon>
        <taxon>Pseudomonadota</taxon>
        <taxon>Gammaproteobacteria</taxon>
        <taxon>Alteromonadales</taxon>
        <taxon>Pseudoalteromonadaceae</taxon>
        <taxon>Psychrosphaera</taxon>
    </lineage>
</organism>
<keyword evidence="6" id="KW-0862">Zinc</keyword>
<dbReference type="InterPro" id="IPR028427">
    <property type="entry name" value="Met_Sox_Rdtase_MsrB"/>
</dbReference>
<dbReference type="FunFam" id="2.170.150.20:FF:000001">
    <property type="entry name" value="Peptide methionine sulfoxide reductase MsrB"/>
    <property type="match status" value="1"/>
</dbReference>
<dbReference type="AlphaFoldDB" id="A0A6N8F493"/>
<reference evidence="11 12" key="1">
    <citation type="submission" date="2019-11" db="EMBL/GenBank/DDBJ databases">
        <title>P. haliotis isolates from Z. marina roots.</title>
        <authorList>
            <person name="Cohen M."/>
            <person name="Jospin G."/>
            <person name="Eisen J.A."/>
            <person name="Coil D.A."/>
        </authorList>
    </citation>
    <scope>NUCLEOTIDE SEQUENCE [LARGE SCALE GENOMIC DNA]</scope>
    <source>
        <strain evidence="11 12">UCD-MCMsp1aY</strain>
    </source>
</reference>
<evidence type="ECO:0000259" key="10">
    <source>
        <dbReference type="PROSITE" id="PS51790"/>
    </source>
</evidence>
<sequence length="129" mass="14460">MSKVTKTDAQWQAELTPEQYQVTRLKGTERPFTGELIEENRAGVYSCVCCDQKLFYSSQKFESHCGWPSFDECEEGTIAYIKDNSHGMTRTEIVCANCDGHIGHVFDDGPTQTGKRYCVNSVALSFSPS</sequence>